<organism evidence="1">
    <name type="scientific">Solumvirus sp</name>
    <dbReference type="NCBI Taxonomy" id="2487773"/>
    <lineage>
        <taxon>Viruses</taxon>
        <taxon>Pithoviruses</taxon>
    </lineage>
</organism>
<dbReference type="EMBL" id="MK072501">
    <property type="protein sequence ID" value="AYV86318.1"/>
    <property type="molecule type" value="Genomic_DNA"/>
</dbReference>
<evidence type="ECO:0008006" key="2">
    <source>
        <dbReference type="Google" id="ProtNLM"/>
    </source>
</evidence>
<accession>A0A3G5AGQ9</accession>
<gene>
    <name evidence="1" type="ORF">Solumvirus4_16</name>
</gene>
<proteinExistence type="predicted"/>
<evidence type="ECO:0000313" key="1">
    <source>
        <dbReference type="EMBL" id="AYV86318.1"/>
    </source>
</evidence>
<reference evidence="1" key="1">
    <citation type="submission" date="2018-10" db="EMBL/GenBank/DDBJ databases">
        <title>Hidden diversity of soil giant viruses.</title>
        <authorList>
            <person name="Schulz F."/>
            <person name="Alteio L."/>
            <person name="Goudeau D."/>
            <person name="Ryan E.M."/>
            <person name="Malmstrom R.R."/>
            <person name="Blanchard J."/>
            <person name="Woyke T."/>
        </authorList>
    </citation>
    <scope>NUCLEOTIDE SEQUENCE</scope>
    <source>
        <strain evidence="1">SMV1</strain>
    </source>
</reference>
<name>A0A3G5AGQ9_9VIRU</name>
<protein>
    <recommendedName>
        <fullName evidence="2">Glycosyltransferase family 25</fullName>
    </recommendedName>
</protein>
<sequence>MSTIGESDSQKNKFLDHQGNSVPIWVICLSTPKELTRKTRLINRLTYHGMIDSITFVSGVSTTDPEPKKVLEKYTNSTLPEAACMLSHLKAIASFLLLSKSPYGIIMESDAVPSNTIKDDFVNTTKSLSLINDSISTKVPLIMLNTYISGFQGIVKKNDIFQTIGSECYSGLAYMISREYAQNVLSKFTYSYVPDVNLDMCNNLKIFQKSKISNIIKEYIGASDVSIKYKPFVEYSLNDCILLDKNKPLTPSNKRVTSEIITINSGGLSTIKLLFIDESLDSSIQHQQHSEWHLNYYKHYNHTNYADADIAHDHTEILKLWGLV</sequence>